<evidence type="ECO:0000313" key="3">
    <source>
        <dbReference type="EnsemblProtists" id="EKX43255"/>
    </source>
</evidence>
<name>L1J594_GUITC</name>
<dbReference type="RefSeq" id="XP_005830235.1">
    <property type="nucleotide sequence ID" value="XM_005830178.1"/>
</dbReference>
<reference evidence="2 4" key="1">
    <citation type="journal article" date="2012" name="Nature">
        <title>Algal genomes reveal evolutionary mosaicism and the fate of nucleomorphs.</title>
        <authorList>
            <consortium name="DOE Joint Genome Institute"/>
            <person name="Curtis B.A."/>
            <person name="Tanifuji G."/>
            <person name="Burki F."/>
            <person name="Gruber A."/>
            <person name="Irimia M."/>
            <person name="Maruyama S."/>
            <person name="Arias M.C."/>
            <person name="Ball S.G."/>
            <person name="Gile G.H."/>
            <person name="Hirakawa Y."/>
            <person name="Hopkins J.F."/>
            <person name="Kuo A."/>
            <person name="Rensing S.A."/>
            <person name="Schmutz J."/>
            <person name="Symeonidi A."/>
            <person name="Elias M."/>
            <person name="Eveleigh R.J."/>
            <person name="Herman E.K."/>
            <person name="Klute M.J."/>
            <person name="Nakayama T."/>
            <person name="Obornik M."/>
            <person name="Reyes-Prieto A."/>
            <person name="Armbrust E.V."/>
            <person name="Aves S.J."/>
            <person name="Beiko R.G."/>
            <person name="Coutinho P."/>
            <person name="Dacks J.B."/>
            <person name="Durnford D.G."/>
            <person name="Fast N.M."/>
            <person name="Green B.R."/>
            <person name="Grisdale C.J."/>
            <person name="Hempel F."/>
            <person name="Henrissat B."/>
            <person name="Hoppner M.P."/>
            <person name="Ishida K."/>
            <person name="Kim E."/>
            <person name="Koreny L."/>
            <person name="Kroth P.G."/>
            <person name="Liu Y."/>
            <person name="Malik S.B."/>
            <person name="Maier U.G."/>
            <person name="McRose D."/>
            <person name="Mock T."/>
            <person name="Neilson J.A."/>
            <person name="Onodera N.T."/>
            <person name="Poole A.M."/>
            <person name="Pritham E.J."/>
            <person name="Richards T.A."/>
            <person name="Rocap G."/>
            <person name="Roy S.W."/>
            <person name="Sarai C."/>
            <person name="Schaack S."/>
            <person name="Shirato S."/>
            <person name="Slamovits C.H."/>
            <person name="Spencer D.F."/>
            <person name="Suzuki S."/>
            <person name="Worden A.Z."/>
            <person name="Zauner S."/>
            <person name="Barry K."/>
            <person name="Bell C."/>
            <person name="Bharti A.K."/>
            <person name="Crow J.A."/>
            <person name="Grimwood J."/>
            <person name="Kramer R."/>
            <person name="Lindquist E."/>
            <person name="Lucas S."/>
            <person name="Salamov A."/>
            <person name="McFadden G.I."/>
            <person name="Lane C.E."/>
            <person name="Keeling P.J."/>
            <person name="Gray M.W."/>
            <person name="Grigoriev I.V."/>
            <person name="Archibald J.M."/>
        </authorList>
    </citation>
    <scope>NUCLEOTIDE SEQUENCE</scope>
    <source>
        <strain evidence="2 4">CCMP2712</strain>
    </source>
</reference>
<organism evidence="2">
    <name type="scientific">Guillardia theta (strain CCMP2712)</name>
    <name type="common">Cryptophyte</name>
    <dbReference type="NCBI Taxonomy" id="905079"/>
    <lineage>
        <taxon>Eukaryota</taxon>
        <taxon>Cryptophyceae</taxon>
        <taxon>Pyrenomonadales</taxon>
        <taxon>Geminigeraceae</taxon>
        <taxon>Guillardia</taxon>
    </lineage>
</organism>
<feature type="region of interest" description="Disordered" evidence="1">
    <location>
        <begin position="314"/>
        <end position="333"/>
    </location>
</feature>
<feature type="region of interest" description="Disordered" evidence="1">
    <location>
        <begin position="380"/>
        <end position="424"/>
    </location>
</feature>
<feature type="compositionally biased region" description="Low complexity" evidence="1">
    <location>
        <begin position="480"/>
        <end position="509"/>
    </location>
</feature>
<dbReference type="OMA" id="FFAFDAP"/>
<evidence type="ECO:0000256" key="1">
    <source>
        <dbReference type="SAM" id="MobiDB-lite"/>
    </source>
</evidence>
<dbReference type="PaxDb" id="55529-EKX43255"/>
<dbReference type="GeneID" id="17299915"/>
<feature type="region of interest" description="Disordered" evidence="1">
    <location>
        <begin position="132"/>
        <end position="246"/>
    </location>
</feature>
<dbReference type="AlphaFoldDB" id="L1J594"/>
<evidence type="ECO:0000313" key="4">
    <source>
        <dbReference type="Proteomes" id="UP000011087"/>
    </source>
</evidence>
<feature type="compositionally biased region" description="Polar residues" evidence="1">
    <location>
        <begin position="166"/>
        <end position="189"/>
    </location>
</feature>
<dbReference type="EnsemblProtists" id="EKX43255">
    <property type="protein sequence ID" value="EKX43255"/>
    <property type="gene ID" value="GUITHDRAFT_110671"/>
</dbReference>
<dbReference type="Proteomes" id="UP000011087">
    <property type="component" value="Unassembled WGS sequence"/>
</dbReference>
<proteinExistence type="predicted"/>
<gene>
    <name evidence="2" type="ORF">GUITHDRAFT_110671</name>
</gene>
<keyword evidence="4" id="KW-1185">Reference proteome</keyword>
<dbReference type="KEGG" id="gtt:GUITHDRAFT_110671"/>
<reference evidence="3" key="3">
    <citation type="submission" date="2015-06" db="UniProtKB">
        <authorList>
            <consortium name="EnsemblProtists"/>
        </authorList>
    </citation>
    <scope>IDENTIFICATION</scope>
</reference>
<evidence type="ECO:0000313" key="2">
    <source>
        <dbReference type="EMBL" id="EKX43255.1"/>
    </source>
</evidence>
<feature type="compositionally biased region" description="Polar residues" evidence="1">
    <location>
        <begin position="409"/>
        <end position="421"/>
    </location>
</feature>
<dbReference type="HOGENOM" id="CLU_491322_0_0_1"/>
<accession>L1J594</accession>
<feature type="region of interest" description="Disordered" evidence="1">
    <location>
        <begin position="461"/>
        <end position="512"/>
    </location>
</feature>
<reference evidence="4" key="2">
    <citation type="submission" date="2012-11" db="EMBL/GenBank/DDBJ databases">
        <authorList>
            <person name="Kuo A."/>
            <person name="Curtis B.A."/>
            <person name="Tanifuji G."/>
            <person name="Burki F."/>
            <person name="Gruber A."/>
            <person name="Irimia M."/>
            <person name="Maruyama S."/>
            <person name="Arias M.C."/>
            <person name="Ball S.G."/>
            <person name="Gile G.H."/>
            <person name="Hirakawa Y."/>
            <person name="Hopkins J.F."/>
            <person name="Rensing S.A."/>
            <person name="Schmutz J."/>
            <person name="Symeonidi A."/>
            <person name="Elias M."/>
            <person name="Eveleigh R.J."/>
            <person name="Herman E.K."/>
            <person name="Klute M.J."/>
            <person name="Nakayama T."/>
            <person name="Obornik M."/>
            <person name="Reyes-Prieto A."/>
            <person name="Armbrust E.V."/>
            <person name="Aves S.J."/>
            <person name="Beiko R.G."/>
            <person name="Coutinho P."/>
            <person name="Dacks J.B."/>
            <person name="Durnford D.G."/>
            <person name="Fast N.M."/>
            <person name="Green B.R."/>
            <person name="Grisdale C."/>
            <person name="Hempe F."/>
            <person name="Henrissat B."/>
            <person name="Hoppner M.P."/>
            <person name="Ishida K.-I."/>
            <person name="Kim E."/>
            <person name="Koreny L."/>
            <person name="Kroth P.G."/>
            <person name="Liu Y."/>
            <person name="Malik S.-B."/>
            <person name="Maier U.G."/>
            <person name="McRose D."/>
            <person name="Mock T."/>
            <person name="Neilson J.A."/>
            <person name="Onodera N.T."/>
            <person name="Poole A.M."/>
            <person name="Pritham E.J."/>
            <person name="Richards T.A."/>
            <person name="Rocap G."/>
            <person name="Roy S.W."/>
            <person name="Sarai C."/>
            <person name="Schaack S."/>
            <person name="Shirato S."/>
            <person name="Slamovits C.H."/>
            <person name="Spencer D.F."/>
            <person name="Suzuki S."/>
            <person name="Worden A.Z."/>
            <person name="Zauner S."/>
            <person name="Barry K."/>
            <person name="Bell C."/>
            <person name="Bharti A.K."/>
            <person name="Crow J.A."/>
            <person name="Grimwood J."/>
            <person name="Kramer R."/>
            <person name="Lindquist E."/>
            <person name="Lucas S."/>
            <person name="Salamov A."/>
            <person name="McFadden G.I."/>
            <person name="Lane C.E."/>
            <person name="Keeling P.J."/>
            <person name="Gray M.W."/>
            <person name="Grigoriev I.V."/>
            <person name="Archibald J.M."/>
        </authorList>
    </citation>
    <scope>NUCLEOTIDE SEQUENCE</scope>
    <source>
        <strain evidence="4">CCMP2712</strain>
    </source>
</reference>
<sequence>MLDTDSVADEILRHARARLTHVDTTKNVKVKAVKQQAKKSAVAVAHTSASSLEKQIAEHKIKTRDLVRAVEEREKEEEKAMGKELQDQTDDLIVASIKKQQAKRGGSTEDYVLQNALSPVEKKELARKKLLAKKKSEASAISLSKGAAGEKQAKVVKGANEGKGMATQQLMETPATSKEDTQSMLSSYDKQILQEGPDGLEAAADQEQEKALAQPAPQQQFASSAPSGLQAGFPPPQQQEAVQASLQYQAYPARPMYPPVPQLAYNQQPAPYGMQQYPQQQIMYAPQQPAFPPQQPMYAAQGQQMYAPQEMMYSPPQQPMYAPQQPYAVEQQQQQQQQQQQMLYPQQQQQMLYPQQQQQMLYPRQQDISPQPMYQYASQSPYAQMPAPPQPSLPMRAGPSPTAVKAATAQMQAGSVPQPLSASEGLASATTKLQMAGNNAGGGGGGGGDLLWKMFSAPSSSYSGHGGHKNGEDATTLSESSTGASDLGSLSSSAAQDPLAAPEDAGAAASIGMSAQAKAAIKARMDALREGIMQDFKATTRMGKEAGYLPPPPVP</sequence>
<protein>
    <submittedName>
        <fullName evidence="2 3">Uncharacterized protein</fullName>
    </submittedName>
</protein>
<dbReference type="EMBL" id="JH993011">
    <property type="protein sequence ID" value="EKX43255.1"/>
    <property type="molecule type" value="Genomic_DNA"/>
</dbReference>
<feature type="compositionally biased region" description="Low complexity" evidence="1">
    <location>
        <begin position="213"/>
        <end position="227"/>
    </location>
</feature>